<comment type="caution">
    <text evidence="2">The sequence shown here is derived from an EMBL/GenBank/DDBJ whole genome shotgun (WGS) entry which is preliminary data.</text>
</comment>
<sequence>MAASNNPQIAIPGLGTVQGVLHSQYPVAKFLGIPFGTVVERWRPAIKTEPWQGVRKATKNGPICPQATHSPLFIQVLLGVPECRSYEDTMSERDCLNCNIFMPASAVNSGEELPVLVWIHGGGLVADGIASPLYDLVNASIELNKPIIVVAINYRVNYHGFVSSKELLQDTEEYIQRIPEEKRKWYDGSIGNWGILDQILGLEWVQDNIHAFSGNPKAVTLMGESAGAVCISYLQQIPNCNHLFHRSILQSGAHSSMPSIRPQHEGQRYFDHLCKVFNIPSELSALEKVAKLRAVPEKDLALELNGSSVLFFSPTLDGVLFKRDSRLDFDGASPFNSGLDWIVAGNCADEGSVFGPLFNVQTLPTFAKFKARLCDPADSDFFDQIFGVPKTDAETIPISSRLIGNGFFRFPVFQASEAVIVHPTCQLTRFHFDTKIEAMESVLPGIGAHHGVDMFFTFGTRSAMPVLTGKESAFIKQVQQVWIEVATAKSPATSKLPKVSHVLPPKVKQEDDIEQRAIVFSSDLEKGEGTVERMSAEEIEFWRRSLNHAAKQAALGNGADYGLDLFTAQ</sequence>
<dbReference type="EMBL" id="JAAAJA010000827">
    <property type="protein sequence ID" value="KAG0249405.1"/>
    <property type="molecule type" value="Genomic_DNA"/>
</dbReference>
<dbReference type="AlphaFoldDB" id="A0A9P6PLF2"/>
<gene>
    <name evidence="2" type="ORF">BG011_009340</name>
</gene>
<dbReference type="Proteomes" id="UP000726737">
    <property type="component" value="Unassembled WGS sequence"/>
</dbReference>
<keyword evidence="3" id="KW-1185">Reference proteome</keyword>
<organism evidence="2 3">
    <name type="scientific">Mortierella polycephala</name>
    <dbReference type="NCBI Taxonomy" id="41804"/>
    <lineage>
        <taxon>Eukaryota</taxon>
        <taxon>Fungi</taxon>
        <taxon>Fungi incertae sedis</taxon>
        <taxon>Mucoromycota</taxon>
        <taxon>Mortierellomycotina</taxon>
        <taxon>Mortierellomycetes</taxon>
        <taxon>Mortierellales</taxon>
        <taxon>Mortierellaceae</taxon>
        <taxon>Mortierella</taxon>
    </lineage>
</organism>
<evidence type="ECO:0000313" key="3">
    <source>
        <dbReference type="Proteomes" id="UP000726737"/>
    </source>
</evidence>
<protein>
    <recommendedName>
        <fullName evidence="1">Carboxylesterase type B domain-containing protein</fullName>
    </recommendedName>
</protein>
<reference evidence="2" key="1">
    <citation type="journal article" date="2020" name="Fungal Divers.">
        <title>Resolving the Mortierellaceae phylogeny through synthesis of multi-gene phylogenetics and phylogenomics.</title>
        <authorList>
            <person name="Vandepol N."/>
            <person name="Liber J."/>
            <person name="Desiro A."/>
            <person name="Na H."/>
            <person name="Kennedy M."/>
            <person name="Barry K."/>
            <person name="Grigoriev I.V."/>
            <person name="Miller A.N."/>
            <person name="O'Donnell K."/>
            <person name="Stajich J.E."/>
            <person name="Bonito G."/>
        </authorList>
    </citation>
    <scope>NUCLEOTIDE SEQUENCE</scope>
    <source>
        <strain evidence="2">KOD948</strain>
    </source>
</reference>
<evidence type="ECO:0000313" key="2">
    <source>
        <dbReference type="EMBL" id="KAG0249405.1"/>
    </source>
</evidence>
<dbReference type="SUPFAM" id="SSF53474">
    <property type="entry name" value="alpha/beta-Hydrolases"/>
    <property type="match status" value="1"/>
</dbReference>
<dbReference type="InterPro" id="IPR002018">
    <property type="entry name" value="CarbesteraseB"/>
</dbReference>
<dbReference type="OrthoDB" id="408631at2759"/>
<proteinExistence type="predicted"/>
<dbReference type="Gene3D" id="3.40.50.1820">
    <property type="entry name" value="alpha/beta hydrolase"/>
    <property type="match status" value="1"/>
</dbReference>
<feature type="domain" description="Carboxylesterase type B" evidence="1">
    <location>
        <begin position="7"/>
        <end position="500"/>
    </location>
</feature>
<dbReference type="InterPro" id="IPR050309">
    <property type="entry name" value="Type-B_Carboxylest/Lipase"/>
</dbReference>
<accession>A0A9P6PLF2</accession>
<dbReference type="PANTHER" id="PTHR11559">
    <property type="entry name" value="CARBOXYLESTERASE"/>
    <property type="match status" value="1"/>
</dbReference>
<dbReference type="InterPro" id="IPR029058">
    <property type="entry name" value="AB_hydrolase_fold"/>
</dbReference>
<evidence type="ECO:0000259" key="1">
    <source>
        <dbReference type="Pfam" id="PF00135"/>
    </source>
</evidence>
<dbReference type="Pfam" id="PF00135">
    <property type="entry name" value="COesterase"/>
    <property type="match status" value="1"/>
</dbReference>
<name>A0A9P6PLF2_9FUNG</name>